<protein>
    <recommendedName>
        <fullName evidence="3">Histidine kinase/HSP90-like ATPase domain-containing protein</fullName>
    </recommendedName>
</protein>
<evidence type="ECO:0008006" key="3">
    <source>
        <dbReference type="Google" id="ProtNLM"/>
    </source>
</evidence>
<dbReference type="InterPro" id="IPR036890">
    <property type="entry name" value="HATPase_C_sf"/>
</dbReference>
<dbReference type="EMBL" id="UINC01018447">
    <property type="protein sequence ID" value="SVA77490.1"/>
    <property type="molecule type" value="Genomic_DNA"/>
</dbReference>
<organism evidence="2">
    <name type="scientific">marine metagenome</name>
    <dbReference type="NCBI Taxonomy" id="408172"/>
    <lineage>
        <taxon>unclassified sequences</taxon>
        <taxon>metagenomes</taxon>
        <taxon>ecological metagenomes</taxon>
    </lineage>
</organism>
<dbReference type="AlphaFoldDB" id="A0A381YKJ1"/>
<dbReference type="Pfam" id="PF13589">
    <property type="entry name" value="HATPase_c_3"/>
    <property type="match status" value="1"/>
</dbReference>
<feature type="region of interest" description="Disordered" evidence="1">
    <location>
        <begin position="639"/>
        <end position="664"/>
    </location>
</feature>
<sequence>MKLDTTPQDVAVSGNFKTSAFGMEASAHAFDIIADKIYTHKIRAVIREICCNAHDAHQEAGNPEPFDVHLPTQLEPHFTVRDYGVGLSDNDVRFIFCNTFKSTKQNTNSQIGCLGLGSKSPFCLADSFTVKSWHDGMCRTYSCYRDEQRKPNVALLTETPSDESNGIEISLSIEDKVHEFEQDAIEVFRYWEYTPNINNKMVVAEIQLKRDRFSFIGDEFALSPNYGTMKAVMGNVAYDIPDELDDFDSEGYLKFDLGEISFDAGRESLSLDDRTKQAIKDKFKKVKHQLAETAIQQIKEKSTPFQRAILANELGGGQLGRHITADLSEFTLPELSESFVYFQRHYSSTERNTSKRIPLGKNIDYYEFKPKFTTRIRHHLKDCYRHTIVLLTPEQITECKIDVDVLKDLNDLPKVARQNYSPGSTVKTFTFASPKYHWSIKDSRYWEENELEIDGDEMVYVEINRWEPQESRSFASSKAHHYISGTNQQIQATQARLKDCKIDVPVLHGLKTAYLKTKAFKSGNWIHLDDYVQREVAKIAPKGIYVYLQNDYDKIAKLHEKIKSPELDDWFEVAKSSKNGEIAKFCENLSIPLEQDNFLQELHEDFFAKYPILTILSDWEIKGNAEHIYEYIGGTLRNSGSGKTKRRKAVPKKSGGYGNSGRRV</sequence>
<proteinExistence type="predicted"/>
<evidence type="ECO:0000256" key="1">
    <source>
        <dbReference type="SAM" id="MobiDB-lite"/>
    </source>
</evidence>
<name>A0A381YKJ1_9ZZZZ</name>
<dbReference type="Gene3D" id="3.30.565.10">
    <property type="entry name" value="Histidine kinase-like ATPase, C-terminal domain"/>
    <property type="match status" value="1"/>
</dbReference>
<evidence type="ECO:0000313" key="2">
    <source>
        <dbReference type="EMBL" id="SVA77490.1"/>
    </source>
</evidence>
<dbReference type="SUPFAM" id="SSF55874">
    <property type="entry name" value="ATPase domain of HSP90 chaperone/DNA topoisomerase II/histidine kinase"/>
    <property type="match status" value="1"/>
</dbReference>
<accession>A0A381YKJ1</accession>
<reference evidence="2" key="1">
    <citation type="submission" date="2018-05" db="EMBL/GenBank/DDBJ databases">
        <authorList>
            <person name="Lanie J.A."/>
            <person name="Ng W.-L."/>
            <person name="Kazmierczak K.M."/>
            <person name="Andrzejewski T.M."/>
            <person name="Davidsen T.M."/>
            <person name="Wayne K.J."/>
            <person name="Tettelin H."/>
            <person name="Glass J.I."/>
            <person name="Rusch D."/>
            <person name="Podicherti R."/>
            <person name="Tsui H.-C.T."/>
            <person name="Winkler M.E."/>
        </authorList>
    </citation>
    <scope>NUCLEOTIDE SEQUENCE</scope>
</reference>
<feature type="compositionally biased region" description="Gly residues" evidence="1">
    <location>
        <begin position="655"/>
        <end position="664"/>
    </location>
</feature>
<gene>
    <name evidence="2" type="ORF">METZ01_LOCUS130344</name>
</gene>